<reference evidence="7" key="1">
    <citation type="journal article" date="2019" name="Int. J. Syst. Evol. Microbiol.">
        <title>The Global Catalogue of Microorganisms (GCM) 10K type strain sequencing project: providing services to taxonomists for standard genome sequencing and annotation.</title>
        <authorList>
            <consortium name="The Broad Institute Genomics Platform"/>
            <consortium name="The Broad Institute Genome Sequencing Center for Infectious Disease"/>
            <person name="Wu L."/>
            <person name="Ma J."/>
        </authorList>
    </citation>
    <scope>NUCLEOTIDE SEQUENCE [LARGE SCALE GENOMIC DNA]</scope>
    <source>
        <strain evidence="7">JCM 14319</strain>
    </source>
</reference>
<sequence>MTGSIGLHRRLVGWYENLPLPAGQILGMATAVAVGRVRPAPIPGPRVIHRAVGVAALAAGAALNAWALAERRRRTSGRFELEQPESLVTTGPYALSRHPMYVGWWFIHLGAGLLFGSAWVAATIPAATFVEHRFGVLVEEWMLEREFGDEFARYRERVPRYLTPWRSRPAVRPPS</sequence>
<evidence type="ECO:0000256" key="1">
    <source>
        <dbReference type="ARBA" id="ARBA00004127"/>
    </source>
</evidence>
<dbReference type="Proteomes" id="UP001500506">
    <property type="component" value="Unassembled WGS sequence"/>
</dbReference>
<dbReference type="InterPro" id="IPR007318">
    <property type="entry name" value="Phopholipid_MeTrfase"/>
</dbReference>
<comment type="caution">
    <text evidence="6">The sequence shown here is derived from an EMBL/GenBank/DDBJ whole genome shotgun (WGS) entry which is preliminary data.</text>
</comment>
<keyword evidence="2 5" id="KW-0812">Transmembrane</keyword>
<keyword evidence="7" id="KW-1185">Reference proteome</keyword>
<dbReference type="RefSeq" id="WP_232499184.1">
    <property type="nucleotide sequence ID" value="NZ_BAAANH010000007.1"/>
</dbReference>
<keyword evidence="4 5" id="KW-0472">Membrane</keyword>
<evidence type="ECO:0000313" key="7">
    <source>
        <dbReference type="Proteomes" id="UP001500506"/>
    </source>
</evidence>
<evidence type="ECO:0000256" key="5">
    <source>
        <dbReference type="SAM" id="Phobius"/>
    </source>
</evidence>
<proteinExistence type="predicted"/>
<dbReference type="Pfam" id="PF04191">
    <property type="entry name" value="PEMT"/>
    <property type="match status" value="1"/>
</dbReference>
<dbReference type="EMBL" id="BAAANH010000007">
    <property type="protein sequence ID" value="GAA1769021.1"/>
    <property type="molecule type" value="Genomic_DNA"/>
</dbReference>
<evidence type="ECO:0000256" key="2">
    <source>
        <dbReference type="ARBA" id="ARBA00022692"/>
    </source>
</evidence>
<name>A0ABP4X6E3_9MICO</name>
<feature type="transmembrane region" description="Helical" evidence="5">
    <location>
        <begin position="47"/>
        <end position="69"/>
    </location>
</feature>
<dbReference type="InterPro" id="IPR052527">
    <property type="entry name" value="Metal_cation-efflux_comp"/>
</dbReference>
<dbReference type="Gene3D" id="1.20.120.1630">
    <property type="match status" value="1"/>
</dbReference>
<feature type="transmembrane region" description="Helical" evidence="5">
    <location>
        <begin position="102"/>
        <end position="124"/>
    </location>
</feature>
<organism evidence="6 7">
    <name type="scientific">Agromyces humatus</name>
    <dbReference type="NCBI Taxonomy" id="279573"/>
    <lineage>
        <taxon>Bacteria</taxon>
        <taxon>Bacillati</taxon>
        <taxon>Actinomycetota</taxon>
        <taxon>Actinomycetes</taxon>
        <taxon>Micrococcales</taxon>
        <taxon>Microbacteriaceae</taxon>
        <taxon>Agromyces</taxon>
    </lineage>
</organism>
<evidence type="ECO:0008006" key="8">
    <source>
        <dbReference type="Google" id="ProtNLM"/>
    </source>
</evidence>
<dbReference type="PANTHER" id="PTHR43847">
    <property type="entry name" value="BLL3993 PROTEIN"/>
    <property type="match status" value="1"/>
</dbReference>
<comment type="subcellular location">
    <subcellularLocation>
        <location evidence="1">Endomembrane system</location>
        <topology evidence="1">Multi-pass membrane protein</topology>
    </subcellularLocation>
</comment>
<dbReference type="PANTHER" id="PTHR43847:SF1">
    <property type="entry name" value="BLL3993 PROTEIN"/>
    <property type="match status" value="1"/>
</dbReference>
<protein>
    <recommendedName>
        <fullName evidence="8">Isoprenylcysteine carboxylmethyltransferase family protein</fullName>
    </recommendedName>
</protein>
<accession>A0ABP4X6E3</accession>
<evidence type="ECO:0000256" key="3">
    <source>
        <dbReference type="ARBA" id="ARBA00022989"/>
    </source>
</evidence>
<gene>
    <name evidence="6" type="ORF">GCM10009747_32630</name>
</gene>
<feature type="transmembrane region" description="Helical" evidence="5">
    <location>
        <begin position="18"/>
        <end position="35"/>
    </location>
</feature>
<evidence type="ECO:0000313" key="6">
    <source>
        <dbReference type="EMBL" id="GAA1769021.1"/>
    </source>
</evidence>
<keyword evidence="3 5" id="KW-1133">Transmembrane helix</keyword>
<evidence type="ECO:0000256" key="4">
    <source>
        <dbReference type="ARBA" id="ARBA00023136"/>
    </source>
</evidence>